<proteinExistence type="inferred from homology"/>
<name>A0A662DD98_UNCAE</name>
<dbReference type="PANTHER" id="PTHR10472:SF5">
    <property type="entry name" value="D-AMINOACYL-TRNA DEACYLASE 1"/>
    <property type="match status" value="1"/>
</dbReference>
<keyword evidence="2" id="KW-0820">tRNA-binding</keyword>
<dbReference type="GO" id="GO:0106026">
    <property type="term" value="F:Gly-tRNA(Ala) deacylase activity"/>
    <property type="evidence" value="ECO:0007669"/>
    <property type="project" value="UniProtKB-UniRule"/>
</dbReference>
<comment type="catalytic activity">
    <reaction evidence="2">
        <text>a D-aminoacyl-tRNA + H2O = a tRNA + a D-alpha-amino acid + H(+)</text>
        <dbReference type="Rhea" id="RHEA:13953"/>
        <dbReference type="Rhea" id="RHEA-COMP:10123"/>
        <dbReference type="Rhea" id="RHEA-COMP:10124"/>
        <dbReference type="ChEBI" id="CHEBI:15377"/>
        <dbReference type="ChEBI" id="CHEBI:15378"/>
        <dbReference type="ChEBI" id="CHEBI:59871"/>
        <dbReference type="ChEBI" id="CHEBI:78442"/>
        <dbReference type="ChEBI" id="CHEBI:79333"/>
        <dbReference type="EC" id="3.1.1.96"/>
    </reaction>
</comment>
<dbReference type="Proteomes" id="UP000280417">
    <property type="component" value="Unassembled WGS sequence"/>
</dbReference>
<dbReference type="FunFam" id="3.50.80.10:FF:000001">
    <property type="entry name" value="D-aminoacyl-tRNA deacylase"/>
    <property type="match status" value="1"/>
</dbReference>
<sequence length="150" mass="16794">MIGLVQRVKEAEILVNGKRISAIGEGILLLVGVSTDDKEEDAKYIAGKVANLRIFPDDRGQMNRSLLDINGEILVVSQFTLLADTRKGRRPSFTRAAEPEKAVHIYRSVIEELSRYNIPVKEGKFREIMEVKLNNFGPVTIILDSSVKKL</sequence>
<keyword evidence="2" id="KW-0963">Cytoplasm</keyword>
<dbReference type="NCBIfam" id="TIGR00256">
    <property type="entry name" value="D-aminoacyl-tRNA deacylase"/>
    <property type="match status" value="1"/>
</dbReference>
<keyword evidence="2" id="KW-0694">RNA-binding</keyword>
<evidence type="ECO:0000256" key="1">
    <source>
        <dbReference type="ARBA" id="ARBA00009673"/>
    </source>
</evidence>
<gene>
    <name evidence="2" type="primary">dtd</name>
    <name evidence="3" type="ORF">DRJ04_06775</name>
</gene>
<dbReference type="HAMAP" id="MF_00518">
    <property type="entry name" value="Deacylase_Dtd"/>
    <property type="match status" value="1"/>
</dbReference>
<evidence type="ECO:0000256" key="2">
    <source>
        <dbReference type="HAMAP-Rule" id="MF_00518"/>
    </source>
</evidence>
<dbReference type="AlphaFoldDB" id="A0A662DD98"/>
<dbReference type="GO" id="GO:0000049">
    <property type="term" value="F:tRNA binding"/>
    <property type="evidence" value="ECO:0007669"/>
    <property type="project" value="UniProtKB-UniRule"/>
</dbReference>
<dbReference type="EC" id="3.1.1.96" evidence="2"/>
<accession>A0A662DD98</accession>
<comment type="domain">
    <text evidence="2">A Gly-cisPro motif from one monomer fits into the active site of the other monomer to allow specific chiral rejection of L-amino acids.</text>
</comment>
<dbReference type="EC" id="3.1.1.-" evidence="2"/>
<comment type="subunit">
    <text evidence="2">Homodimer.</text>
</comment>
<dbReference type="InterPro" id="IPR003732">
    <property type="entry name" value="Daa-tRNA_deacyls_DTD"/>
</dbReference>
<organism evidence="3 4">
    <name type="scientific">Aerophobetes bacterium</name>
    <dbReference type="NCBI Taxonomy" id="2030807"/>
    <lineage>
        <taxon>Bacteria</taxon>
        <taxon>Candidatus Aerophobota</taxon>
    </lineage>
</organism>
<dbReference type="GO" id="GO:0043908">
    <property type="term" value="F:Ser(Gly)-tRNA(Ala) hydrolase activity"/>
    <property type="evidence" value="ECO:0007669"/>
    <property type="project" value="UniProtKB-UniRule"/>
</dbReference>
<comment type="subcellular location">
    <subcellularLocation>
        <location evidence="2">Cytoplasm</location>
    </subcellularLocation>
</comment>
<dbReference type="SUPFAM" id="SSF69500">
    <property type="entry name" value="DTD-like"/>
    <property type="match status" value="1"/>
</dbReference>
<dbReference type="Pfam" id="PF02580">
    <property type="entry name" value="Tyr_Deacylase"/>
    <property type="match status" value="1"/>
</dbReference>
<feature type="short sequence motif" description="Gly-cisPro motif, important for rejection of L-amino acids" evidence="2">
    <location>
        <begin position="137"/>
        <end position="138"/>
    </location>
</feature>
<dbReference type="PANTHER" id="PTHR10472">
    <property type="entry name" value="D-TYROSYL-TRNA TYR DEACYLASE"/>
    <property type="match status" value="1"/>
</dbReference>
<comment type="catalytic activity">
    <reaction evidence="2">
        <text>glycyl-tRNA(Ala) + H2O = tRNA(Ala) + glycine + H(+)</text>
        <dbReference type="Rhea" id="RHEA:53744"/>
        <dbReference type="Rhea" id="RHEA-COMP:9657"/>
        <dbReference type="Rhea" id="RHEA-COMP:13640"/>
        <dbReference type="ChEBI" id="CHEBI:15377"/>
        <dbReference type="ChEBI" id="CHEBI:15378"/>
        <dbReference type="ChEBI" id="CHEBI:57305"/>
        <dbReference type="ChEBI" id="CHEBI:78442"/>
        <dbReference type="ChEBI" id="CHEBI:78522"/>
    </reaction>
</comment>
<comment type="caution">
    <text evidence="3">The sequence shown here is derived from an EMBL/GenBank/DDBJ whole genome shotgun (WGS) entry which is preliminary data.</text>
</comment>
<reference evidence="3 4" key="1">
    <citation type="submission" date="2018-06" db="EMBL/GenBank/DDBJ databases">
        <title>Extensive metabolic versatility and redundancy in microbially diverse, dynamic hydrothermal sediments.</title>
        <authorList>
            <person name="Dombrowski N."/>
            <person name="Teske A."/>
            <person name="Baker B.J."/>
        </authorList>
    </citation>
    <scope>NUCLEOTIDE SEQUENCE [LARGE SCALE GENOMIC DNA]</scope>
    <source>
        <strain evidence="3">B3_G15</strain>
    </source>
</reference>
<dbReference type="EMBL" id="QMQA01000190">
    <property type="protein sequence ID" value="RLE12122.1"/>
    <property type="molecule type" value="Genomic_DNA"/>
</dbReference>
<comment type="function">
    <text evidence="2">An aminoacyl-tRNA editing enzyme that deacylates mischarged D-aminoacyl-tRNAs. Also deacylates mischarged glycyl-tRNA(Ala), protecting cells against glycine mischarging by AlaRS. Acts via tRNA-based rather than protein-based catalysis; rejects L-amino acids rather than detecting D-amino acids in the active site. By recycling D-aminoacyl-tRNA to D-amino acids and free tRNA molecules, this enzyme counteracts the toxicity associated with the formation of D-aminoacyl-tRNA entities in vivo and helps enforce protein L-homochirality.</text>
</comment>
<dbReference type="GO" id="GO:0005737">
    <property type="term" value="C:cytoplasm"/>
    <property type="evidence" value="ECO:0007669"/>
    <property type="project" value="UniProtKB-SubCell"/>
</dbReference>
<keyword evidence="2" id="KW-0378">Hydrolase</keyword>
<dbReference type="InterPro" id="IPR023509">
    <property type="entry name" value="DTD-like_sf"/>
</dbReference>
<comment type="similarity">
    <text evidence="1 2">Belongs to the DTD family.</text>
</comment>
<evidence type="ECO:0000313" key="4">
    <source>
        <dbReference type="Proteomes" id="UP000280417"/>
    </source>
</evidence>
<dbReference type="GO" id="GO:0051500">
    <property type="term" value="F:D-tyrosyl-tRNA(Tyr) deacylase activity"/>
    <property type="evidence" value="ECO:0007669"/>
    <property type="project" value="TreeGrafter"/>
</dbReference>
<evidence type="ECO:0000313" key="3">
    <source>
        <dbReference type="EMBL" id="RLE12122.1"/>
    </source>
</evidence>
<dbReference type="Gene3D" id="3.50.80.10">
    <property type="entry name" value="D-tyrosyl-tRNA(Tyr) deacylase"/>
    <property type="match status" value="1"/>
</dbReference>
<dbReference type="GO" id="GO:0019478">
    <property type="term" value="P:D-amino acid catabolic process"/>
    <property type="evidence" value="ECO:0007669"/>
    <property type="project" value="UniProtKB-UniRule"/>
</dbReference>
<protein>
    <recommendedName>
        <fullName evidence="2">D-aminoacyl-tRNA deacylase</fullName>
        <shortName evidence="2">DTD</shortName>
        <ecNumber evidence="2">3.1.1.96</ecNumber>
    </recommendedName>
    <alternativeName>
        <fullName evidence="2">Gly-tRNA(Ala) deacylase</fullName>
        <ecNumber evidence="2">3.1.1.-</ecNumber>
    </alternativeName>
</protein>